<dbReference type="AlphaFoldDB" id="A0A1H6T5V0"/>
<dbReference type="Proteomes" id="UP000199532">
    <property type="component" value="Unassembled WGS sequence"/>
</dbReference>
<gene>
    <name evidence="1" type="ORF">SAMN04487995_1889</name>
</gene>
<reference evidence="1 2" key="1">
    <citation type="submission" date="2016-10" db="EMBL/GenBank/DDBJ databases">
        <authorList>
            <person name="de Groot N.N."/>
        </authorList>
    </citation>
    <scope>NUCLEOTIDE SEQUENCE [LARGE SCALE GENOMIC DNA]</scope>
    <source>
        <strain evidence="1 2">DSM 19938</strain>
    </source>
</reference>
<evidence type="ECO:0000313" key="1">
    <source>
        <dbReference type="EMBL" id="SEI72497.1"/>
    </source>
</evidence>
<dbReference type="InterPro" id="IPR012467">
    <property type="entry name" value="DUF1684"/>
</dbReference>
<keyword evidence="2" id="KW-1185">Reference proteome</keyword>
<accession>A0A1H6T5V0</accession>
<dbReference type="PANTHER" id="PTHR41913:SF1">
    <property type="entry name" value="DUF1684 DOMAIN-CONTAINING PROTEIN"/>
    <property type="match status" value="1"/>
</dbReference>
<dbReference type="OrthoDB" id="5493262at2"/>
<dbReference type="STRING" id="408657.SAMN04487995_1889"/>
<protein>
    <recommendedName>
        <fullName evidence="3">DUF1684 domain-containing protein</fullName>
    </recommendedName>
</protein>
<dbReference type="EMBL" id="FNXY01000003">
    <property type="protein sequence ID" value="SEI72497.1"/>
    <property type="molecule type" value="Genomic_DNA"/>
</dbReference>
<proteinExistence type="predicted"/>
<evidence type="ECO:0000313" key="2">
    <source>
        <dbReference type="Proteomes" id="UP000199532"/>
    </source>
</evidence>
<sequence length="218" mass="24582">MFKNKVIRWSTLAMLIAILAYFFIENFSSGNAEADKDDLIAANPQQYIDKITQERLAKDDQFKTTKDSPIQDKESFHGLHYFDIDPAYRVKAFITPYEKEDKEMKVTYTDGTTTDYERIGYANFTINGVAEKLLLLKNEAVISVLFKDATSGKETYGGGRYLDYPVSKIKGDSLVLDFNTAYNPYCVYAPSYACPVPPAENTLSVAIRAGEQTEEGNH</sequence>
<dbReference type="PANTHER" id="PTHR41913">
    <property type="entry name" value="DUF1684 DOMAIN-CONTAINING PROTEIN"/>
    <property type="match status" value="1"/>
</dbReference>
<dbReference type="Pfam" id="PF07920">
    <property type="entry name" value="DUF1684"/>
    <property type="match status" value="1"/>
</dbReference>
<dbReference type="RefSeq" id="WP_090334914.1">
    <property type="nucleotide sequence ID" value="NZ_FNXY01000003.1"/>
</dbReference>
<name>A0A1H6T5V0_9BACT</name>
<organism evidence="1 2">
    <name type="scientific">Dyadobacter koreensis</name>
    <dbReference type="NCBI Taxonomy" id="408657"/>
    <lineage>
        <taxon>Bacteria</taxon>
        <taxon>Pseudomonadati</taxon>
        <taxon>Bacteroidota</taxon>
        <taxon>Cytophagia</taxon>
        <taxon>Cytophagales</taxon>
        <taxon>Spirosomataceae</taxon>
        <taxon>Dyadobacter</taxon>
    </lineage>
</organism>
<evidence type="ECO:0008006" key="3">
    <source>
        <dbReference type="Google" id="ProtNLM"/>
    </source>
</evidence>